<evidence type="ECO:0000259" key="2">
    <source>
        <dbReference type="SMART" id="SM00355"/>
    </source>
</evidence>
<dbReference type="SMART" id="SM00355">
    <property type="entry name" value="ZnF_C2H2"/>
    <property type="match status" value="3"/>
</dbReference>
<feature type="domain" description="C2H2-type" evidence="2">
    <location>
        <begin position="379"/>
        <end position="401"/>
    </location>
</feature>
<feature type="domain" description="C2H2-type" evidence="2">
    <location>
        <begin position="453"/>
        <end position="476"/>
    </location>
</feature>
<evidence type="ECO:0000313" key="4">
    <source>
        <dbReference type="Proteomes" id="UP001432027"/>
    </source>
</evidence>
<dbReference type="AlphaFoldDB" id="A0AAV5UJF5"/>
<evidence type="ECO:0000313" key="3">
    <source>
        <dbReference type="EMBL" id="GMT07126.1"/>
    </source>
</evidence>
<comment type="caution">
    <text evidence="3">The sequence shown here is derived from an EMBL/GenBank/DDBJ whole genome shotgun (WGS) entry which is preliminary data.</text>
</comment>
<feature type="non-terminal residue" evidence="3">
    <location>
        <position position="1"/>
    </location>
</feature>
<organism evidence="3 4">
    <name type="scientific">Pristionchus entomophagus</name>
    <dbReference type="NCBI Taxonomy" id="358040"/>
    <lineage>
        <taxon>Eukaryota</taxon>
        <taxon>Metazoa</taxon>
        <taxon>Ecdysozoa</taxon>
        <taxon>Nematoda</taxon>
        <taxon>Chromadorea</taxon>
        <taxon>Rhabditida</taxon>
        <taxon>Rhabditina</taxon>
        <taxon>Diplogasteromorpha</taxon>
        <taxon>Diplogasteroidea</taxon>
        <taxon>Neodiplogasteridae</taxon>
        <taxon>Pristionchus</taxon>
    </lineage>
</organism>
<feature type="region of interest" description="Disordered" evidence="1">
    <location>
        <begin position="122"/>
        <end position="159"/>
    </location>
</feature>
<evidence type="ECO:0000256" key="1">
    <source>
        <dbReference type="SAM" id="MobiDB-lite"/>
    </source>
</evidence>
<gene>
    <name evidence="3" type="ORF">PENTCL1PPCAC_29300</name>
</gene>
<accession>A0AAV5UJF5</accession>
<proteinExistence type="predicted"/>
<keyword evidence="4" id="KW-1185">Reference proteome</keyword>
<sequence length="553" mass="62869">EMDPMDISESMRGQRFDDMRRALTNSMRTCKSSFDQYNRVMFTITELLYNGLECVKDRRPFKKSLAVEAAIDIIEACKMGNHPYEEVLLSFARAFVPFIDSLSGYYPYTRNEEDILARSAMSKGMTKQKTAESMQVKRPSATKTSSSVSSSIKRPGPPFSKAKVTDGIVATPNLAANHVQFKQVRVVPHHPLSKAVEPKQAISLPVKRARMSPPDPHQSPSVVPIKIHPRPVPSTAGSSDLLSEPLFVTSPQRSRRTIGGPSTSAESSDDWIKKEEEDYDEGVNVPPADGYEAIGAEMKEEIKDEVKEEPDEPPVHDFVRLGSNPGKAHVYKDGTPKPIRLAPKPRLIAKNAAPSQQPQESGIVGKVEVRKVLLKDAFSLCRLCGEQIRSEQKEAHFKLYHKDHWLDCVEKCPVKECDFRSKQKSEIKKHHVFVHGPKYRQLHKDRFLLPKSTRCPFCIQQITSLTQFVNHMEFYHKRLCTYEVPILKCGGCEHKTSRLHQMYVHWNERSPLCDNGLEFIYETAIRVENADLLRKRKEVCLEEPPHLFPQTNK</sequence>
<name>A0AAV5UJF5_9BILA</name>
<feature type="region of interest" description="Disordered" evidence="1">
    <location>
        <begin position="250"/>
        <end position="288"/>
    </location>
</feature>
<dbReference type="EMBL" id="BTSX01000006">
    <property type="protein sequence ID" value="GMT07126.1"/>
    <property type="molecule type" value="Genomic_DNA"/>
</dbReference>
<reference evidence="3" key="1">
    <citation type="submission" date="2023-10" db="EMBL/GenBank/DDBJ databases">
        <title>Genome assembly of Pristionchus species.</title>
        <authorList>
            <person name="Yoshida K."/>
            <person name="Sommer R.J."/>
        </authorList>
    </citation>
    <scope>NUCLEOTIDE SEQUENCE</scope>
    <source>
        <strain evidence="3">RS0144</strain>
    </source>
</reference>
<dbReference type="InterPro" id="IPR013087">
    <property type="entry name" value="Znf_C2H2_type"/>
</dbReference>
<feature type="domain" description="C2H2-type" evidence="2">
    <location>
        <begin position="410"/>
        <end position="435"/>
    </location>
</feature>
<protein>
    <recommendedName>
        <fullName evidence="2">C2H2-type domain-containing protein</fullName>
    </recommendedName>
</protein>
<dbReference type="Proteomes" id="UP001432027">
    <property type="component" value="Unassembled WGS sequence"/>
</dbReference>